<dbReference type="InterPro" id="IPR002178">
    <property type="entry name" value="PTS_EIIA_type-2_dom"/>
</dbReference>
<keyword evidence="2" id="KW-0813">Transport</keyword>
<dbReference type="InterPro" id="IPR016152">
    <property type="entry name" value="PTrfase/Anion_transptr"/>
</dbReference>
<keyword evidence="9" id="KW-1185">Reference proteome</keyword>
<dbReference type="PROSITE" id="PS00372">
    <property type="entry name" value="PTS_EIIA_TYPE_2_HIS"/>
    <property type="match status" value="1"/>
</dbReference>
<dbReference type="FunFam" id="3.40.930.10:FF:000009">
    <property type="entry name" value="PTS system, fructose specific IIABC component"/>
    <property type="match status" value="1"/>
</dbReference>
<proteinExistence type="predicted"/>
<dbReference type="SUPFAM" id="SSF55804">
    <property type="entry name" value="Phoshotransferase/anion transport protein"/>
    <property type="match status" value="1"/>
</dbReference>
<evidence type="ECO:0000256" key="4">
    <source>
        <dbReference type="ARBA" id="ARBA00022597"/>
    </source>
</evidence>
<dbReference type="GO" id="GO:0009401">
    <property type="term" value="P:phosphoenolpyruvate-dependent sugar phosphotransferase system"/>
    <property type="evidence" value="ECO:0007669"/>
    <property type="project" value="UniProtKB-KW"/>
</dbReference>
<dbReference type="AlphaFoldDB" id="A0A366HY18"/>
<comment type="caution">
    <text evidence="8">The sequence shown here is derived from an EMBL/GenBank/DDBJ whole genome shotgun (WGS) entry which is preliminary data.</text>
</comment>
<dbReference type="InterPro" id="IPR051541">
    <property type="entry name" value="PTS_SugarTrans_NitroReg"/>
</dbReference>
<protein>
    <submittedName>
        <fullName evidence="8">PTS system IIA component (Fru family)</fullName>
    </submittedName>
</protein>
<dbReference type="GO" id="GO:0008982">
    <property type="term" value="F:protein-N(PI)-phosphohistidine-sugar phosphotransferase activity"/>
    <property type="evidence" value="ECO:0007669"/>
    <property type="project" value="InterPro"/>
</dbReference>
<organism evidence="8 9">
    <name type="scientific">Alkalibaculum bacchi</name>
    <dbReference type="NCBI Taxonomy" id="645887"/>
    <lineage>
        <taxon>Bacteria</taxon>
        <taxon>Bacillati</taxon>
        <taxon>Bacillota</taxon>
        <taxon>Clostridia</taxon>
        <taxon>Eubacteriales</taxon>
        <taxon>Eubacteriaceae</taxon>
        <taxon>Alkalibaculum</taxon>
    </lineage>
</organism>
<dbReference type="GO" id="GO:0016020">
    <property type="term" value="C:membrane"/>
    <property type="evidence" value="ECO:0007669"/>
    <property type="project" value="InterPro"/>
</dbReference>
<keyword evidence="5" id="KW-0808">Transferase</keyword>
<evidence type="ECO:0000256" key="1">
    <source>
        <dbReference type="ARBA" id="ARBA00004496"/>
    </source>
</evidence>
<dbReference type="PANTHER" id="PTHR47738">
    <property type="entry name" value="PTS SYSTEM FRUCTOSE-LIKE EIIA COMPONENT-RELATED"/>
    <property type="match status" value="1"/>
</dbReference>
<dbReference type="InterPro" id="IPR004715">
    <property type="entry name" value="PTS_IIA_fruc"/>
</dbReference>
<name>A0A366HY18_9FIRM</name>
<gene>
    <name evidence="8" type="ORF">DES36_12121</name>
</gene>
<dbReference type="RefSeq" id="WP_113921618.1">
    <property type="nucleotide sequence ID" value="NZ_CALNCS010000240.1"/>
</dbReference>
<keyword evidence="3" id="KW-0597">Phosphoprotein</keyword>
<dbReference type="GO" id="GO:0005737">
    <property type="term" value="C:cytoplasm"/>
    <property type="evidence" value="ECO:0007669"/>
    <property type="project" value="UniProtKB-SubCell"/>
</dbReference>
<evidence type="ECO:0000256" key="3">
    <source>
        <dbReference type="ARBA" id="ARBA00022553"/>
    </source>
</evidence>
<dbReference type="Pfam" id="PF00359">
    <property type="entry name" value="PTS_EIIA_2"/>
    <property type="match status" value="1"/>
</dbReference>
<accession>A0A366HY18</accession>
<evidence type="ECO:0000256" key="2">
    <source>
        <dbReference type="ARBA" id="ARBA00022448"/>
    </source>
</evidence>
<dbReference type="EMBL" id="QNRX01000021">
    <property type="protein sequence ID" value="RBP58738.1"/>
    <property type="molecule type" value="Genomic_DNA"/>
</dbReference>
<keyword evidence="4" id="KW-0762">Sugar transport</keyword>
<reference evidence="8 9" key="1">
    <citation type="submission" date="2018-06" db="EMBL/GenBank/DDBJ databases">
        <title>Genomic Encyclopedia of Type Strains, Phase IV (KMG-IV): sequencing the most valuable type-strain genomes for metagenomic binning, comparative biology and taxonomic classification.</title>
        <authorList>
            <person name="Goeker M."/>
        </authorList>
    </citation>
    <scope>NUCLEOTIDE SEQUENCE [LARGE SCALE GENOMIC DNA]</scope>
    <source>
        <strain evidence="8 9">DSM 22112</strain>
    </source>
</reference>
<dbReference type="PROSITE" id="PS51094">
    <property type="entry name" value="PTS_EIIA_TYPE_2"/>
    <property type="match status" value="1"/>
</dbReference>
<dbReference type="NCBIfam" id="TIGR00848">
    <property type="entry name" value="fruA"/>
    <property type="match status" value="1"/>
</dbReference>
<evidence type="ECO:0000313" key="8">
    <source>
        <dbReference type="EMBL" id="RBP58738.1"/>
    </source>
</evidence>
<feature type="domain" description="PTS EIIA type-2" evidence="7">
    <location>
        <begin position="3"/>
        <end position="148"/>
    </location>
</feature>
<dbReference type="Proteomes" id="UP000253490">
    <property type="component" value="Unassembled WGS sequence"/>
</dbReference>
<keyword evidence="6" id="KW-0598">Phosphotransferase system</keyword>
<dbReference type="OrthoDB" id="9814222at2"/>
<dbReference type="CDD" id="cd00211">
    <property type="entry name" value="PTS_IIA_fru"/>
    <property type="match status" value="1"/>
</dbReference>
<dbReference type="PANTHER" id="PTHR47738:SF2">
    <property type="entry name" value="PTS SYSTEM FRUCTOSE-LIKE EIIA COMPONENT"/>
    <property type="match status" value="1"/>
</dbReference>
<evidence type="ECO:0000256" key="5">
    <source>
        <dbReference type="ARBA" id="ARBA00022679"/>
    </source>
</evidence>
<evidence type="ECO:0000256" key="6">
    <source>
        <dbReference type="ARBA" id="ARBA00022683"/>
    </source>
</evidence>
<dbReference type="Gene3D" id="3.40.930.10">
    <property type="entry name" value="Mannitol-specific EII, Chain A"/>
    <property type="match status" value="1"/>
</dbReference>
<comment type="subcellular location">
    <subcellularLocation>
        <location evidence="1">Cytoplasm</location>
    </subcellularLocation>
</comment>
<evidence type="ECO:0000259" key="7">
    <source>
        <dbReference type="PROSITE" id="PS51094"/>
    </source>
</evidence>
<sequence>MDKIINKNLIKLDIDADTKEYCMKELISLMESEGRLNDASCYTEEVLNRENLCTTGIGFGIAIPHGKCDAVKVPTVAFGRLNGGIEWQSLDGEPVNMVFLLAVPKDSESNEHLKILAALSRKLMNEDFRNDLLNIKEEDQLLTLLETIF</sequence>
<evidence type="ECO:0000313" key="9">
    <source>
        <dbReference type="Proteomes" id="UP000253490"/>
    </source>
</evidence>